<dbReference type="InterPro" id="IPR007161">
    <property type="entry name" value="DUF364"/>
</dbReference>
<dbReference type="SUPFAM" id="SSF159713">
    <property type="entry name" value="Dhaf3308-like"/>
    <property type="match status" value="1"/>
</dbReference>
<dbReference type="Proteomes" id="UP000736328">
    <property type="component" value="Unassembled WGS sequence"/>
</dbReference>
<gene>
    <name evidence="2" type="ORF">HY768_00530</name>
</gene>
<evidence type="ECO:0000259" key="1">
    <source>
        <dbReference type="Pfam" id="PF04016"/>
    </source>
</evidence>
<dbReference type="EMBL" id="JACQXR010000005">
    <property type="protein sequence ID" value="MBI4725708.1"/>
    <property type="molecule type" value="Genomic_DNA"/>
</dbReference>
<sequence>MNDRNTLELFRKKIREMVDFHGLDNAEISVTVKPLTPEEALGAPQRTDFPILEGRERVIEAAVLGSRGQAFTDSPACFTGRLGSVMGMSLVTNRDRAVFLAAANAVLAHLGMARGTVHCKDEDPERCAAEMARMARDLGIRCVGLIGLNPAIAEALAKEFGAGNVTITDLNPKNINHVKYGVPVWDGKTQAPRLISYSDLVVITGTSLVNGTFDNIMGLVNSQHKMHVLYGITAAGFCGLMDAERWCFRAQNGGQR</sequence>
<evidence type="ECO:0000313" key="2">
    <source>
        <dbReference type="EMBL" id="MBI4725708.1"/>
    </source>
</evidence>
<feature type="domain" description="Putative heavy-metal chelation" evidence="1">
    <location>
        <begin position="143"/>
        <end position="234"/>
    </location>
</feature>
<name>A0A933IC09_UNCT6</name>
<reference evidence="2" key="1">
    <citation type="submission" date="2020-07" db="EMBL/GenBank/DDBJ databases">
        <title>Huge and variable diversity of episymbiotic CPR bacteria and DPANN archaea in groundwater ecosystems.</title>
        <authorList>
            <person name="He C.Y."/>
            <person name="Keren R."/>
            <person name="Whittaker M."/>
            <person name="Farag I.F."/>
            <person name="Doudna J."/>
            <person name="Cate J.H.D."/>
            <person name="Banfield J.F."/>
        </authorList>
    </citation>
    <scope>NUCLEOTIDE SEQUENCE</scope>
    <source>
        <strain evidence="2">NC_groundwater_1520_Pr4_B-0.1um_53_5</strain>
    </source>
</reference>
<evidence type="ECO:0000313" key="3">
    <source>
        <dbReference type="Proteomes" id="UP000736328"/>
    </source>
</evidence>
<protein>
    <recommendedName>
        <fullName evidence="1">Putative heavy-metal chelation domain-containing protein</fullName>
    </recommendedName>
</protein>
<dbReference type="Pfam" id="PF04016">
    <property type="entry name" value="DUF364"/>
    <property type="match status" value="1"/>
</dbReference>
<comment type="caution">
    <text evidence="2">The sequence shown here is derived from an EMBL/GenBank/DDBJ whole genome shotgun (WGS) entry which is preliminary data.</text>
</comment>
<dbReference type="AlphaFoldDB" id="A0A933IC09"/>
<dbReference type="Gene3D" id="3.40.50.11590">
    <property type="match status" value="1"/>
</dbReference>
<accession>A0A933IC09</accession>
<organism evidence="2 3">
    <name type="scientific">candidate division TA06 bacterium</name>
    <dbReference type="NCBI Taxonomy" id="2250710"/>
    <lineage>
        <taxon>Bacteria</taxon>
        <taxon>Bacteria division TA06</taxon>
    </lineage>
</organism>
<proteinExistence type="predicted"/>